<keyword evidence="4" id="KW-1185">Reference proteome</keyword>
<keyword evidence="2" id="KW-0732">Signal</keyword>
<reference evidence="3" key="1">
    <citation type="journal article" date="2022" name="Environ. Microbiol.">
        <title>Geoalkalibacter halelectricus SAP #1 sp. nov. possessing extracellular electron transfer and mineral#reducing capabilities from a haloalkaline environment.</title>
        <authorList>
            <person name="Yadav S."/>
            <person name="Singh R."/>
            <person name="Sundharam S.S."/>
            <person name="Chaudhary S."/>
            <person name="Krishnamurthi S."/>
            <person name="Patil S.A."/>
        </authorList>
    </citation>
    <scope>NUCLEOTIDE SEQUENCE</scope>
    <source>
        <strain evidence="3">SAP-1</strain>
    </source>
</reference>
<gene>
    <name evidence="3" type="ORF">L9S41_01140</name>
</gene>
<keyword evidence="1" id="KW-1133">Transmembrane helix</keyword>
<accession>A0ABY5ZQ55</accession>
<name>A0ABY5ZQ55_9BACT</name>
<organism evidence="3 4">
    <name type="scientific">Geoalkalibacter halelectricus</name>
    <dbReference type="NCBI Taxonomy" id="2847045"/>
    <lineage>
        <taxon>Bacteria</taxon>
        <taxon>Pseudomonadati</taxon>
        <taxon>Thermodesulfobacteriota</taxon>
        <taxon>Desulfuromonadia</taxon>
        <taxon>Desulfuromonadales</taxon>
        <taxon>Geoalkalibacteraceae</taxon>
        <taxon>Geoalkalibacter</taxon>
    </lineage>
</organism>
<proteinExistence type="predicted"/>
<feature type="signal peptide" evidence="2">
    <location>
        <begin position="1"/>
        <end position="23"/>
    </location>
</feature>
<evidence type="ECO:0000256" key="2">
    <source>
        <dbReference type="SAM" id="SignalP"/>
    </source>
</evidence>
<keyword evidence="1" id="KW-0472">Membrane</keyword>
<feature type="transmembrane region" description="Helical" evidence="1">
    <location>
        <begin position="33"/>
        <end position="55"/>
    </location>
</feature>
<keyword evidence="1" id="KW-0812">Transmembrane</keyword>
<feature type="chain" id="PRO_5045504430" description="CcmD family protein" evidence="2">
    <location>
        <begin position="24"/>
        <end position="66"/>
    </location>
</feature>
<evidence type="ECO:0000313" key="4">
    <source>
        <dbReference type="Proteomes" id="UP001060414"/>
    </source>
</evidence>
<dbReference type="EMBL" id="CP092109">
    <property type="protein sequence ID" value="UWZ80015.1"/>
    <property type="molecule type" value="Genomic_DNA"/>
</dbReference>
<sequence>MRRFLEMSGVFFFLLLSSSAAFAASNQVQGPGSLLFILLTAFLGYCALLVGLQLFRALRPRPAKTC</sequence>
<dbReference type="Proteomes" id="UP001060414">
    <property type="component" value="Chromosome"/>
</dbReference>
<dbReference type="RefSeq" id="WP_260748370.1">
    <property type="nucleotide sequence ID" value="NZ_CP092109.1"/>
</dbReference>
<evidence type="ECO:0008006" key="5">
    <source>
        <dbReference type="Google" id="ProtNLM"/>
    </source>
</evidence>
<protein>
    <recommendedName>
        <fullName evidence="5">CcmD family protein</fullName>
    </recommendedName>
</protein>
<evidence type="ECO:0000313" key="3">
    <source>
        <dbReference type="EMBL" id="UWZ80015.1"/>
    </source>
</evidence>
<evidence type="ECO:0000256" key="1">
    <source>
        <dbReference type="SAM" id="Phobius"/>
    </source>
</evidence>